<sequence>MDAVVRILRYLKYAPEKILIFLKHGHVKSTIKIAENPVQHDRKKHVEIDRNFIYEKLEEKIIEVPYVKTTEQLADMLTKAVSNQAFIDSLVKLGICNIYAPS</sequence>
<accession>A0AAD4YX84</accession>
<dbReference type="EMBL" id="JAJFAZ020000006">
    <property type="protein sequence ID" value="KAI5324700.1"/>
    <property type="molecule type" value="Genomic_DNA"/>
</dbReference>
<evidence type="ECO:0008006" key="3">
    <source>
        <dbReference type="Google" id="ProtNLM"/>
    </source>
</evidence>
<evidence type="ECO:0000313" key="1">
    <source>
        <dbReference type="EMBL" id="KAI5324700.1"/>
    </source>
</evidence>
<dbReference type="Proteomes" id="UP001054821">
    <property type="component" value="Chromosome 6"/>
</dbReference>
<evidence type="ECO:0000313" key="2">
    <source>
        <dbReference type="Proteomes" id="UP001054821"/>
    </source>
</evidence>
<reference evidence="1 2" key="1">
    <citation type="journal article" date="2022" name="G3 (Bethesda)">
        <title>Whole-genome sequence and methylome profiling of the almond [Prunus dulcis (Mill.) D.A. Webb] cultivar 'Nonpareil'.</title>
        <authorList>
            <person name="D'Amico-Willman K.M."/>
            <person name="Ouma W.Z."/>
            <person name="Meulia T."/>
            <person name="Sideli G.M."/>
            <person name="Gradziel T.M."/>
            <person name="Fresnedo-Ramirez J."/>
        </authorList>
    </citation>
    <scope>NUCLEOTIDE SEQUENCE [LARGE SCALE GENOMIC DNA]</scope>
    <source>
        <strain evidence="1">Clone GOH B32 T37-40</strain>
    </source>
</reference>
<dbReference type="CDD" id="cd09272">
    <property type="entry name" value="RNase_HI_RT_Ty1"/>
    <property type="match status" value="1"/>
</dbReference>
<organism evidence="1 2">
    <name type="scientific">Prunus dulcis</name>
    <name type="common">Almond</name>
    <name type="synonym">Amygdalus dulcis</name>
    <dbReference type="NCBI Taxonomy" id="3755"/>
    <lineage>
        <taxon>Eukaryota</taxon>
        <taxon>Viridiplantae</taxon>
        <taxon>Streptophyta</taxon>
        <taxon>Embryophyta</taxon>
        <taxon>Tracheophyta</taxon>
        <taxon>Spermatophyta</taxon>
        <taxon>Magnoliopsida</taxon>
        <taxon>eudicotyledons</taxon>
        <taxon>Gunneridae</taxon>
        <taxon>Pentapetalae</taxon>
        <taxon>rosids</taxon>
        <taxon>fabids</taxon>
        <taxon>Rosales</taxon>
        <taxon>Rosaceae</taxon>
        <taxon>Amygdaloideae</taxon>
        <taxon>Amygdaleae</taxon>
        <taxon>Prunus</taxon>
    </lineage>
</organism>
<protein>
    <recommendedName>
        <fullName evidence="3">Copia protein</fullName>
    </recommendedName>
</protein>
<proteinExistence type="predicted"/>
<dbReference type="AlphaFoldDB" id="A0AAD4YX84"/>
<gene>
    <name evidence="1" type="ORF">L3X38_033773</name>
</gene>
<name>A0AAD4YX84_PRUDU</name>
<keyword evidence="2" id="KW-1185">Reference proteome</keyword>
<comment type="caution">
    <text evidence="1">The sequence shown here is derived from an EMBL/GenBank/DDBJ whole genome shotgun (WGS) entry which is preliminary data.</text>
</comment>